<protein>
    <submittedName>
        <fullName evidence="1">Uncharacterized protein</fullName>
    </submittedName>
</protein>
<proteinExistence type="predicted"/>
<dbReference type="AlphaFoldDB" id="A0A397TEM5"/>
<keyword evidence="2" id="KW-1185">Reference proteome</keyword>
<accession>A0A397TEM5</accession>
<dbReference type="Proteomes" id="UP000265703">
    <property type="component" value="Unassembled WGS sequence"/>
</dbReference>
<evidence type="ECO:0000313" key="2">
    <source>
        <dbReference type="Proteomes" id="UP000265703"/>
    </source>
</evidence>
<reference evidence="1 2" key="1">
    <citation type="submission" date="2018-06" db="EMBL/GenBank/DDBJ databases">
        <title>Comparative genomics reveals the genomic features of Rhizophagus irregularis, R. cerebriforme, R. diaphanum and Gigaspora rosea, and their symbiotic lifestyle signature.</title>
        <authorList>
            <person name="Morin E."/>
            <person name="San Clemente H."/>
            <person name="Chen E.C.H."/>
            <person name="De La Providencia I."/>
            <person name="Hainaut M."/>
            <person name="Kuo A."/>
            <person name="Kohler A."/>
            <person name="Murat C."/>
            <person name="Tang N."/>
            <person name="Roy S."/>
            <person name="Loubradou J."/>
            <person name="Henrissat B."/>
            <person name="Grigoriev I.V."/>
            <person name="Corradi N."/>
            <person name="Roux C."/>
            <person name="Martin F.M."/>
        </authorList>
    </citation>
    <scope>NUCLEOTIDE SEQUENCE [LARGE SCALE GENOMIC DNA]</scope>
    <source>
        <strain evidence="1 2">DAOM 227022</strain>
    </source>
</reference>
<dbReference type="EMBL" id="QKYT01000070">
    <property type="protein sequence ID" value="RIA94925.1"/>
    <property type="molecule type" value="Genomic_DNA"/>
</dbReference>
<sequence length="181" mass="19652">MILILAAISLASSGDFSFDFNLFLDCSISEGLVIDQGIRICQYHLSSPWRALFSSYSNNDEVVVILGRGGVDDVVVILGRSGVDEVVVRGVNDVVVILGQGGINEVVVILGQGGVDKFLSVEDVEDVGEGGLLRSMLGLDEDWDDIDENVNKDRLFCGVLGWDDIDESGLFCSDWDDKDFL</sequence>
<name>A0A397TEM5_9GLOM</name>
<comment type="caution">
    <text evidence="1">The sequence shown here is derived from an EMBL/GenBank/DDBJ whole genome shotgun (WGS) entry which is preliminary data.</text>
</comment>
<evidence type="ECO:0000313" key="1">
    <source>
        <dbReference type="EMBL" id="RIA94925.1"/>
    </source>
</evidence>
<gene>
    <name evidence="1" type="ORF">C1645_817290</name>
</gene>
<organism evidence="1 2">
    <name type="scientific">Glomus cerebriforme</name>
    <dbReference type="NCBI Taxonomy" id="658196"/>
    <lineage>
        <taxon>Eukaryota</taxon>
        <taxon>Fungi</taxon>
        <taxon>Fungi incertae sedis</taxon>
        <taxon>Mucoromycota</taxon>
        <taxon>Glomeromycotina</taxon>
        <taxon>Glomeromycetes</taxon>
        <taxon>Glomerales</taxon>
        <taxon>Glomeraceae</taxon>
        <taxon>Glomus</taxon>
    </lineage>
</organism>